<dbReference type="Pfam" id="PF00001">
    <property type="entry name" value="7tm_1"/>
    <property type="match status" value="1"/>
</dbReference>
<dbReference type="PANTHER" id="PTHR45695">
    <property type="entry name" value="LEUCOKININ RECEPTOR-RELATED"/>
    <property type="match status" value="1"/>
</dbReference>
<reference evidence="11" key="1">
    <citation type="submission" date="2025-08" db="UniProtKB">
        <authorList>
            <consortium name="RefSeq"/>
        </authorList>
    </citation>
    <scope>IDENTIFICATION</scope>
    <source>
        <tissue evidence="11">Gonads</tissue>
    </source>
</reference>
<dbReference type="AlphaFoldDB" id="A0A1S3K679"/>
<feature type="transmembrane region" description="Helical" evidence="8">
    <location>
        <begin position="206"/>
        <end position="234"/>
    </location>
</feature>
<proteinExistence type="predicted"/>
<feature type="transmembrane region" description="Helical" evidence="8">
    <location>
        <begin position="315"/>
        <end position="338"/>
    </location>
</feature>
<keyword evidence="3 8" id="KW-1133">Transmembrane helix</keyword>
<evidence type="ECO:0000256" key="3">
    <source>
        <dbReference type="ARBA" id="ARBA00022989"/>
    </source>
</evidence>
<comment type="subcellular location">
    <subcellularLocation>
        <location evidence="1">Membrane</location>
        <topology evidence="1">Multi-pass membrane protein</topology>
    </subcellularLocation>
</comment>
<keyword evidence="7" id="KW-0807">Transducer</keyword>
<feature type="transmembrane region" description="Helical" evidence="8">
    <location>
        <begin position="130"/>
        <end position="151"/>
    </location>
</feature>
<keyword evidence="10" id="KW-1185">Reference proteome</keyword>
<organism evidence="10 11">
    <name type="scientific">Lingula anatina</name>
    <name type="common">Brachiopod</name>
    <name type="synonym">Lingula unguis</name>
    <dbReference type="NCBI Taxonomy" id="7574"/>
    <lineage>
        <taxon>Eukaryota</taxon>
        <taxon>Metazoa</taxon>
        <taxon>Spiralia</taxon>
        <taxon>Lophotrochozoa</taxon>
        <taxon>Brachiopoda</taxon>
        <taxon>Linguliformea</taxon>
        <taxon>Lingulata</taxon>
        <taxon>Lingulida</taxon>
        <taxon>Linguloidea</taxon>
        <taxon>Lingulidae</taxon>
        <taxon>Lingula</taxon>
    </lineage>
</organism>
<dbReference type="PANTHER" id="PTHR45695:SF34">
    <property type="entry name" value="GALANIN RECEPTOR 2B-LIKE"/>
    <property type="match status" value="1"/>
</dbReference>
<dbReference type="PRINTS" id="PR00237">
    <property type="entry name" value="GPCRRHODOPSN"/>
</dbReference>
<dbReference type="GO" id="GO:0005886">
    <property type="term" value="C:plasma membrane"/>
    <property type="evidence" value="ECO:0007669"/>
    <property type="project" value="TreeGrafter"/>
</dbReference>
<dbReference type="InParanoid" id="A0A1S3K679"/>
<dbReference type="CDD" id="cd00637">
    <property type="entry name" value="7tm_classA_rhodopsin-like"/>
    <property type="match status" value="1"/>
</dbReference>
<evidence type="ECO:0000256" key="5">
    <source>
        <dbReference type="ARBA" id="ARBA00023136"/>
    </source>
</evidence>
<keyword evidence="2 8" id="KW-0812">Transmembrane</keyword>
<dbReference type="GO" id="GO:0004930">
    <property type="term" value="F:G protein-coupled receptor activity"/>
    <property type="evidence" value="ECO:0007669"/>
    <property type="project" value="UniProtKB-KW"/>
</dbReference>
<dbReference type="InterPro" id="IPR000276">
    <property type="entry name" value="GPCR_Rhodpsn"/>
</dbReference>
<protein>
    <submittedName>
        <fullName evidence="11">Cholecystokinin receptor type A-like</fullName>
    </submittedName>
</protein>
<dbReference type="RefSeq" id="XP_013418130.1">
    <property type="nucleotide sequence ID" value="XM_013562676.1"/>
</dbReference>
<feature type="transmembrane region" description="Helical" evidence="8">
    <location>
        <begin position="172"/>
        <end position="190"/>
    </location>
</feature>
<evidence type="ECO:0000313" key="11">
    <source>
        <dbReference type="RefSeq" id="XP_013418130.1"/>
    </source>
</evidence>
<evidence type="ECO:0000313" key="10">
    <source>
        <dbReference type="Proteomes" id="UP000085678"/>
    </source>
</evidence>
<accession>A0A1S3K679</accession>
<dbReference type="SUPFAM" id="SSF81321">
    <property type="entry name" value="Family A G protein-coupled receptor-like"/>
    <property type="match status" value="1"/>
</dbReference>
<dbReference type="Gene3D" id="1.20.1070.10">
    <property type="entry name" value="Rhodopsin 7-helix transmembrane proteins"/>
    <property type="match status" value="1"/>
</dbReference>
<feature type="domain" description="G-protein coupled receptors family 1 profile" evidence="9">
    <location>
        <begin position="70"/>
        <end position="335"/>
    </location>
</feature>
<gene>
    <name evidence="11" type="primary">LOC106179142</name>
</gene>
<keyword evidence="5 8" id="KW-0472">Membrane</keyword>
<name>A0A1S3K679_LINAN</name>
<dbReference type="Proteomes" id="UP000085678">
    <property type="component" value="Unplaced"/>
</dbReference>
<dbReference type="SMART" id="SM01381">
    <property type="entry name" value="7TM_GPCR_Srsx"/>
    <property type="match status" value="1"/>
</dbReference>
<evidence type="ECO:0000259" key="9">
    <source>
        <dbReference type="PROSITE" id="PS50262"/>
    </source>
</evidence>
<dbReference type="OrthoDB" id="10044919at2759"/>
<evidence type="ECO:0000256" key="1">
    <source>
        <dbReference type="ARBA" id="ARBA00004141"/>
    </source>
</evidence>
<sequence length="379" mass="42919">MNALRQKLYNASCGSYFTKDINFTNGFNFTGDSSSADAMNVTCHWQVDYEIVKVVLPVIIGVFCFVGITGNSMVIYVVYKNRRMNILFLNLAIADLLFNVLCLPINALFIATDREIRISPFLCKTTYYSFYVSMGVSIYSLVSICLLRFAGLKYPFVLRKILHRSTAIKASCVTWAVMLVLNAPLLFIMHETEERVCGIQGDASLYYIYVTVIFGIDFTLPVIIIAVLSILIIIQARQVRDEQENLAHVPCQHVESTHNSPRRALKRLMVLVTILFAVFLICWAPSMILFMYNVIIHATDDGHQHFACSQEIRAVAQLFFTVLTFANSCLNPILYNFVSKEFRGAFSREFLPMCPCMDSPRDASFTISAKRRVISTSPL</sequence>
<dbReference type="KEGG" id="lak:106179142"/>
<feature type="transmembrane region" description="Helical" evidence="8">
    <location>
        <begin position="54"/>
        <end position="79"/>
    </location>
</feature>
<evidence type="ECO:0000256" key="6">
    <source>
        <dbReference type="ARBA" id="ARBA00023170"/>
    </source>
</evidence>
<keyword evidence="6" id="KW-0675">Receptor</keyword>
<keyword evidence="4" id="KW-0297">G-protein coupled receptor</keyword>
<dbReference type="GeneID" id="106179142"/>
<evidence type="ECO:0000256" key="2">
    <source>
        <dbReference type="ARBA" id="ARBA00022692"/>
    </source>
</evidence>
<feature type="transmembrane region" description="Helical" evidence="8">
    <location>
        <begin position="86"/>
        <end position="110"/>
    </location>
</feature>
<evidence type="ECO:0000256" key="4">
    <source>
        <dbReference type="ARBA" id="ARBA00023040"/>
    </source>
</evidence>
<evidence type="ECO:0000256" key="8">
    <source>
        <dbReference type="SAM" id="Phobius"/>
    </source>
</evidence>
<evidence type="ECO:0000256" key="7">
    <source>
        <dbReference type="ARBA" id="ARBA00023224"/>
    </source>
</evidence>
<dbReference type="InterPro" id="IPR017452">
    <property type="entry name" value="GPCR_Rhodpsn_7TM"/>
</dbReference>
<feature type="transmembrane region" description="Helical" evidence="8">
    <location>
        <begin position="268"/>
        <end position="295"/>
    </location>
</feature>
<dbReference type="PROSITE" id="PS50262">
    <property type="entry name" value="G_PROTEIN_RECEP_F1_2"/>
    <property type="match status" value="1"/>
</dbReference>